<evidence type="ECO:0000313" key="3">
    <source>
        <dbReference type="EMBL" id="SDC75712.1"/>
    </source>
</evidence>
<evidence type="ECO:0000313" key="4">
    <source>
        <dbReference type="Proteomes" id="UP000199417"/>
    </source>
</evidence>
<dbReference type="STRING" id="168276.SAMN05444580_101802"/>
<proteinExistence type="predicted"/>
<gene>
    <name evidence="3" type="ORF">SAMN05444580_101802</name>
</gene>
<dbReference type="Pfam" id="PF11268">
    <property type="entry name" value="DUF3071"/>
    <property type="match status" value="1"/>
</dbReference>
<protein>
    <recommendedName>
        <fullName evidence="2">DUF3071 domain-containing protein</fullName>
    </recommendedName>
</protein>
<dbReference type="InterPro" id="IPR021421">
    <property type="entry name" value="DUF3071"/>
</dbReference>
<evidence type="ECO:0000256" key="1">
    <source>
        <dbReference type="SAM" id="MobiDB-lite"/>
    </source>
</evidence>
<organism evidence="3 4">
    <name type="scientific">Rhodococcus tukisamuensis</name>
    <dbReference type="NCBI Taxonomy" id="168276"/>
    <lineage>
        <taxon>Bacteria</taxon>
        <taxon>Bacillati</taxon>
        <taxon>Actinomycetota</taxon>
        <taxon>Actinomycetes</taxon>
        <taxon>Mycobacteriales</taxon>
        <taxon>Nocardiaceae</taxon>
        <taxon>Rhodococcus</taxon>
    </lineage>
</organism>
<keyword evidence="4" id="KW-1185">Reference proteome</keyword>
<dbReference type="RefSeq" id="WP_174556656.1">
    <property type="nucleotide sequence ID" value="NZ_FNAB01000001.1"/>
</dbReference>
<dbReference type="AlphaFoldDB" id="A0A1G6P683"/>
<dbReference type="NCBIfam" id="NF040712">
    <property type="entry name" value="SepH"/>
    <property type="match status" value="1"/>
</dbReference>
<accession>A0A1G6P683</accession>
<feature type="region of interest" description="Disordered" evidence="1">
    <location>
        <begin position="211"/>
        <end position="297"/>
    </location>
</feature>
<dbReference type="InterPro" id="IPR047682">
    <property type="entry name" value="SepH-like"/>
</dbReference>
<name>A0A1G6P683_9NOCA</name>
<dbReference type="Proteomes" id="UP000199417">
    <property type="component" value="Unassembled WGS sequence"/>
</dbReference>
<feature type="domain" description="DUF3071" evidence="2">
    <location>
        <begin position="1"/>
        <end position="169"/>
    </location>
</feature>
<sequence>MRELRVIGLEPGGTHVVCADTESGERFRLPADDKLRAAARGDIARFGQIEIETESQLRPKDIQARIRAGATIEQVAAEAGVSMKKVERFAHPVLLERALAAQKAQGGHPVRENGPALQTLEEIVSLAFRARGHNLEDADWDAWRGEDGHWVAQLQWQAGRTTNAAHWHFQYDAHGGTVVALDAAATDLLDPDFGRPLRGLAPVTEIARDDEFDSFDAFDDPDDFDEAEAGADLGPTAEPTDDQPLGDEPSSPAAETSAPEPLPKVAPQHQSGRDKKGRPALPSWDDVLLGIRSSGRG</sequence>
<dbReference type="EMBL" id="FNAB01000001">
    <property type="protein sequence ID" value="SDC75712.1"/>
    <property type="molecule type" value="Genomic_DNA"/>
</dbReference>
<reference evidence="3 4" key="1">
    <citation type="submission" date="2016-10" db="EMBL/GenBank/DDBJ databases">
        <authorList>
            <person name="de Groot N.N."/>
        </authorList>
    </citation>
    <scope>NUCLEOTIDE SEQUENCE [LARGE SCALE GENOMIC DNA]</scope>
    <source>
        <strain evidence="3 4">JCM 11308</strain>
    </source>
</reference>
<evidence type="ECO:0000259" key="2">
    <source>
        <dbReference type="Pfam" id="PF11268"/>
    </source>
</evidence>
<feature type="compositionally biased region" description="Acidic residues" evidence="1">
    <location>
        <begin position="211"/>
        <end position="229"/>
    </location>
</feature>